<keyword evidence="3" id="KW-0812">Transmembrane</keyword>
<keyword evidence="3" id="KW-0472">Membrane</keyword>
<dbReference type="AlphaFoldDB" id="T1K9J4"/>
<dbReference type="InterPro" id="IPR031424">
    <property type="entry name" value="QVR-like"/>
</dbReference>
<feature type="chain" id="PRO_5004581172" evidence="4">
    <location>
        <begin position="32"/>
        <end position="181"/>
    </location>
</feature>
<evidence type="ECO:0000256" key="2">
    <source>
        <dbReference type="ARBA" id="ARBA00023180"/>
    </source>
</evidence>
<evidence type="ECO:0000256" key="1">
    <source>
        <dbReference type="ARBA" id="ARBA00022729"/>
    </source>
</evidence>
<dbReference type="EMBL" id="CAEY01001892">
    <property type="status" value="NOT_ANNOTATED_CDS"/>
    <property type="molecule type" value="Genomic_DNA"/>
</dbReference>
<keyword evidence="3" id="KW-1133">Transmembrane helix</keyword>
<organism evidence="5 6">
    <name type="scientific">Tetranychus urticae</name>
    <name type="common">Two-spotted spider mite</name>
    <dbReference type="NCBI Taxonomy" id="32264"/>
    <lineage>
        <taxon>Eukaryota</taxon>
        <taxon>Metazoa</taxon>
        <taxon>Ecdysozoa</taxon>
        <taxon>Arthropoda</taxon>
        <taxon>Chelicerata</taxon>
        <taxon>Arachnida</taxon>
        <taxon>Acari</taxon>
        <taxon>Acariformes</taxon>
        <taxon>Trombidiformes</taxon>
        <taxon>Prostigmata</taxon>
        <taxon>Eleutherengona</taxon>
        <taxon>Raphignathae</taxon>
        <taxon>Tetranychoidea</taxon>
        <taxon>Tetranychidae</taxon>
        <taxon>Tetranychus</taxon>
    </lineage>
</organism>
<keyword evidence="1 4" id="KW-0732">Signal</keyword>
<keyword evidence="2" id="KW-0325">Glycoprotein</keyword>
<dbReference type="PANTHER" id="PTHR33562">
    <property type="entry name" value="ATILLA, ISOFORM B-RELATED-RELATED"/>
    <property type="match status" value="1"/>
</dbReference>
<evidence type="ECO:0000313" key="5">
    <source>
        <dbReference type="EnsemblMetazoa" id="tetur07g05160.1"/>
    </source>
</evidence>
<evidence type="ECO:0000313" key="6">
    <source>
        <dbReference type="Proteomes" id="UP000015104"/>
    </source>
</evidence>
<sequence>MFSFNSYIFSQRMNLFLIIFFLAITFQLVQCDTNGSSEAANKSSMKCYVCSSVEDSDCANDPALAKFIMNCDDYFSNKSETFTATDKDYFCRKTVEMGDTFKPEGILQRVIRSCGSIRNQNRECYRTSDAQVKTETCECYDPLCNTADRLASSSTFLIILIPAISAIFFNLLIGCYPSNAR</sequence>
<dbReference type="Pfam" id="PF17064">
    <property type="entry name" value="QVR"/>
    <property type="match status" value="1"/>
</dbReference>
<dbReference type="EnsemblMetazoa" id="tetur07g05160.1">
    <property type="protein sequence ID" value="tetur07g05160.1"/>
    <property type="gene ID" value="tetur07g05160"/>
</dbReference>
<reference evidence="5" key="2">
    <citation type="submission" date="2015-06" db="UniProtKB">
        <authorList>
            <consortium name="EnsemblMetazoa"/>
        </authorList>
    </citation>
    <scope>IDENTIFICATION</scope>
</reference>
<dbReference type="PANTHER" id="PTHR33562:SF2">
    <property type="entry name" value="PROTEIN QUIVER"/>
    <property type="match status" value="1"/>
</dbReference>
<dbReference type="Proteomes" id="UP000015104">
    <property type="component" value="Unassembled WGS sequence"/>
</dbReference>
<protein>
    <submittedName>
        <fullName evidence="5">Uncharacterized protein</fullName>
    </submittedName>
</protein>
<dbReference type="GO" id="GO:0032222">
    <property type="term" value="P:regulation of synaptic transmission, cholinergic"/>
    <property type="evidence" value="ECO:0007669"/>
    <property type="project" value="InterPro"/>
</dbReference>
<name>T1K9J4_TETUR</name>
<evidence type="ECO:0000256" key="4">
    <source>
        <dbReference type="SAM" id="SignalP"/>
    </source>
</evidence>
<accession>T1K9J4</accession>
<dbReference type="InterPro" id="IPR050975">
    <property type="entry name" value="Sleep_regulator"/>
</dbReference>
<proteinExistence type="predicted"/>
<evidence type="ECO:0000256" key="3">
    <source>
        <dbReference type="SAM" id="Phobius"/>
    </source>
</evidence>
<dbReference type="GO" id="GO:0030431">
    <property type="term" value="P:sleep"/>
    <property type="evidence" value="ECO:0007669"/>
    <property type="project" value="InterPro"/>
</dbReference>
<dbReference type="HOGENOM" id="CLU_1490872_0_0_1"/>
<reference evidence="6" key="1">
    <citation type="submission" date="2011-08" db="EMBL/GenBank/DDBJ databases">
        <authorList>
            <person name="Rombauts S."/>
        </authorList>
    </citation>
    <scope>NUCLEOTIDE SEQUENCE</scope>
    <source>
        <strain evidence="6">London</strain>
    </source>
</reference>
<feature type="signal peptide" evidence="4">
    <location>
        <begin position="1"/>
        <end position="31"/>
    </location>
</feature>
<keyword evidence="6" id="KW-1185">Reference proteome</keyword>
<feature type="transmembrane region" description="Helical" evidence="3">
    <location>
        <begin position="156"/>
        <end position="176"/>
    </location>
</feature>